<evidence type="ECO:0000313" key="7">
    <source>
        <dbReference type="EMBL" id="BAQ56326.1"/>
    </source>
</evidence>
<feature type="signal peptide" evidence="4">
    <location>
        <begin position="1"/>
        <end position="21"/>
    </location>
</feature>
<evidence type="ECO:0000256" key="4">
    <source>
        <dbReference type="SAM" id="SignalP"/>
    </source>
</evidence>
<dbReference type="Gene3D" id="2.60.120.260">
    <property type="entry name" value="Galactose-binding domain-like"/>
    <property type="match status" value="1"/>
</dbReference>
<feature type="domain" description="Fibronectin type-III" evidence="5">
    <location>
        <begin position="812"/>
        <end position="901"/>
    </location>
</feature>
<dbReference type="Gene3D" id="3.40.390.10">
    <property type="entry name" value="Collagenase (Catalytic Domain)"/>
    <property type="match status" value="1"/>
</dbReference>
<dbReference type="GO" id="GO:0004252">
    <property type="term" value="F:serine-type endopeptidase activity"/>
    <property type="evidence" value="ECO:0007669"/>
    <property type="project" value="InterPro"/>
</dbReference>
<dbReference type="Pfam" id="PF18962">
    <property type="entry name" value="Por_Secre_tail"/>
    <property type="match status" value="1"/>
</dbReference>
<dbReference type="PROSITE" id="PS50853">
    <property type="entry name" value="FN3"/>
    <property type="match status" value="1"/>
</dbReference>
<evidence type="ECO:0000256" key="2">
    <source>
        <dbReference type="ARBA" id="ARBA00022729"/>
    </source>
</evidence>
<dbReference type="Gene3D" id="2.60.40.10">
    <property type="entry name" value="Immunoglobulins"/>
    <property type="match status" value="1"/>
</dbReference>
<dbReference type="NCBIfam" id="TIGR04183">
    <property type="entry name" value="Por_Secre_tail"/>
    <property type="match status" value="1"/>
</dbReference>
<evidence type="ECO:0000256" key="3">
    <source>
        <dbReference type="ARBA" id="ARBA00022801"/>
    </source>
</evidence>
<dbReference type="InterPro" id="IPR003961">
    <property type="entry name" value="FN3_dom"/>
</dbReference>
<dbReference type="SUPFAM" id="SSF49265">
    <property type="entry name" value="Fibronectin type III"/>
    <property type="match status" value="1"/>
</dbReference>
<dbReference type="EMBL" id="AB921321">
    <property type="protein sequence ID" value="BAQ56326.1"/>
    <property type="molecule type" value="Genomic_DNA"/>
</dbReference>
<protein>
    <submittedName>
        <fullName evidence="7">Metalloprotease</fullName>
    </submittedName>
</protein>
<dbReference type="SUPFAM" id="SSF55486">
    <property type="entry name" value="Metalloproteases ('zincins'), catalytic domain"/>
    <property type="match status" value="1"/>
</dbReference>
<dbReference type="InterPro" id="IPR036116">
    <property type="entry name" value="FN3_sf"/>
</dbReference>
<dbReference type="GO" id="GO:0006508">
    <property type="term" value="P:proteolysis"/>
    <property type="evidence" value="ECO:0007669"/>
    <property type="project" value="UniProtKB-KW"/>
</dbReference>
<dbReference type="InterPro" id="IPR024079">
    <property type="entry name" value="MetalloPept_cat_dom_sf"/>
</dbReference>
<accession>A0A0D6A0S4</accession>
<gene>
    <name evidence="7" type="primary">fpp1</name>
</gene>
<evidence type="ECO:0000259" key="6">
    <source>
        <dbReference type="PROSITE" id="PS51829"/>
    </source>
</evidence>
<organism evidence="7">
    <name type="scientific">Flavobacterium psychrophilum</name>
    <dbReference type="NCBI Taxonomy" id="96345"/>
    <lineage>
        <taxon>Bacteria</taxon>
        <taxon>Pseudomonadati</taxon>
        <taxon>Bacteroidota</taxon>
        <taxon>Flavobacteriia</taxon>
        <taxon>Flavobacteriales</taxon>
        <taxon>Flavobacteriaceae</taxon>
        <taxon>Flavobacterium</taxon>
    </lineage>
</organism>
<name>A0A0D6A0S4_FLAPS</name>
<evidence type="ECO:0000259" key="5">
    <source>
        <dbReference type="PROSITE" id="PS50853"/>
    </source>
</evidence>
<dbReference type="InterPro" id="IPR013783">
    <property type="entry name" value="Ig-like_fold"/>
</dbReference>
<keyword evidence="7" id="KW-0482">Metalloprotease</keyword>
<dbReference type="InterPro" id="IPR002884">
    <property type="entry name" value="P_dom"/>
</dbReference>
<evidence type="ECO:0000256" key="1">
    <source>
        <dbReference type="ARBA" id="ARBA00022670"/>
    </source>
</evidence>
<dbReference type="SUPFAM" id="SSF49785">
    <property type="entry name" value="Galactose-binding domain-like"/>
    <property type="match status" value="1"/>
</dbReference>
<dbReference type="PROSITE" id="PS51829">
    <property type="entry name" value="P_HOMO_B"/>
    <property type="match status" value="1"/>
</dbReference>
<keyword evidence="2 4" id="KW-0732">Signal</keyword>
<keyword evidence="1 7" id="KW-0645">Protease</keyword>
<dbReference type="CDD" id="cd00063">
    <property type="entry name" value="FN3"/>
    <property type="match status" value="1"/>
</dbReference>
<feature type="domain" description="P/Homo B" evidence="6">
    <location>
        <begin position="899"/>
        <end position="1054"/>
    </location>
</feature>
<dbReference type="Pfam" id="PF13583">
    <property type="entry name" value="Reprolysin_4"/>
    <property type="match status" value="1"/>
</dbReference>
<dbReference type="InterPro" id="IPR026444">
    <property type="entry name" value="Secre_tail"/>
</dbReference>
<feature type="chain" id="PRO_5002300503" evidence="4">
    <location>
        <begin position="22"/>
        <end position="1139"/>
    </location>
</feature>
<dbReference type="InterPro" id="IPR008979">
    <property type="entry name" value="Galactose-bd-like_sf"/>
</dbReference>
<dbReference type="GO" id="GO:0008237">
    <property type="term" value="F:metallopeptidase activity"/>
    <property type="evidence" value="ECO:0007669"/>
    <property type="project" value="UniProtKB-KW"/>
</dbReference>
<keyword evidence="3" id="KW-0378">Hydrolase</keyword>
<dbReference type="AlphaFoldDB" id="A0A0D6A0S4"/>
<dbReference type="Pfam" id="PF01483">
    <property type="entry name" value="P_proprotein"/>
    <property type="match status" value="1"/>
</dbReference>
<sequence length="1139" mass="119719">MMKKKLLFIFASALAICQTQAQTKDAWTTSKDGTNKMVTDKAVTRQSFPKEFKLYDLNTQSMRETLFSTKNNLSKNKTIISLPNTEGQIEDFEIHEDSNFEDDLQAQFPEIRAYSGKGITDKYATLKLSISPQGIQTMIFRTDKENEFIEPYSQDHTVYAVFKSQREKGKLPWTCGTDDKKMIIDLKSQLTNTNRSSTGQLKTMRLAQSCNGEYAAYFGASTAGNATDQGKVLAAFNATLTRCNGVYERDLALHLNLVANTTNIIYYNSETDPYSTTLSQWNTQLQQAINTTLTGVGTTLAANNAAYDIGHMFGGSGGGGNAGCIGCVCVDGVTGGTGSTKGRGITAPSDGIPMGDNFDIDYVVHEIGHQLGGNHTYSNGNEGAGVNMEVGSGVTIMGYAGITSQDVAAHSIDKYHAATIMQIQANLAGKSCPVTTNIATNNATPVVNAGANYLIPISTPFVLTAVGSDANTEDALTYSWEEFDDGATSTAAASSAATTKTVGPNFISWNPTASPSRYFPKMSSVIANSATTGFVASSCTTCDAGMLSEALSSVARDLNFRVTVRDNAPYSATAPVKIGQTNFDDMKVTVVAGAGPFTLTSPNTAVSLLEGSNQTVTWNVAGTDTNGINEKFVDIYYSTDGGNTYPTLLASKVPNDGSETITIPVSAASGRTGSQNRIMVKANNNIFFDISNANIATTVGGTTFSVAFNGVSGNQNQGVCQGANTLTYTFDYNAMGGFSGTTNFTASGVPANTTVAFSPTSRTTDGAVTMTVTTTATTPIGLANIIVTGTSGATTKTAPFYLDISGAPALTTLSAPSDNAVAQNTTTNLTWATAANATSYDVQVATDNAFTSIISSGTVTTTTYQISGLSQATAYYWRVLAKNASCTGIFGSSFKFTTGVTSCATTAASGAQIPKNIAIPTANTVTSTITIPAASGGTIADLNITMNINHTWAGDLVGTLTSPSGTIVQLFSRPCDADATNGDIIATFDDAGSPQVCPGITGTVVPSAPLSAFNNLSSTGTWTLTIDDVSNNDGGSLNSWSLNICTIQPLSAPSFEGFADFGLFPNPNKGDFNVKFTSASTNEIKVNVHDMRGRQVYEKLFSNTGAFNQNINLNKVEAGIYLVTITDGAKKTVKRIVIE</sequence>
<proteinExistence type="predicted"/>
<reference evidence="7" key="1">
    <citation type="submission" date="2014-04" db="EMBL/GenBank/DDBJ databases">
        <title>Identification of the virulence factor collagenase of Flavobacterium psychrophilum from cold water disease affected ayu Plecoglossus altivelis.</title>
        <authorList>
            <person name="Nakayama H."/>
            <person name="Tanaka K."/>
            <person name="Teramura N."/>
            <person name="Hattori S."/>
        </authorList>
    </citation>
    <scope>NUCLEOTIDE SEQUENCE</scope>
    <source>
        <strain evidence="7">WA-2</strain>
    </source>
</reference>